<name>A0A9W7BFE1_9STRA</name>
<reference evidence="4" key="1">
    <citation type="journal article" date="2023" name="Commun. Biol.">
        <title>Genome analysis of Parmales, the sister group of diatoms, reveals the evolutionary specialization of diatoms from phago-mixotrophs to photoautotrophs.</title>
        <authorList>
            <person name="Ban H."/>
            <person name="Sato S."/>
            <person name="Yoshikawa S."/>
            <person name="Yamada K."/>
            <person name="Nakamura Y."/>
            <person name="Ichinomiya M."/>
            <person name="Sato N."/>
            <person name="Blanc-Mathieu R."/>
            <person name="Endo H."/>
            <person name="Kuwata A."/>
            <person name="Ogata H."/>
        </authorList>
    </citation>
    <scope>NUCLEOTIDE SEQUENCE [LARGE SCALE GENOMIC DNA]</scope>
    <source>
        <strain evidence="4">NIES 3701</strain>
    </source>
</reference>
<sequence>MVKLCWTALFFFLVLFTTHPIASSKGIKLKKGSKKNTGTKRPIKLKKKGGSTPPKKPPANDHPTQSQIEQLAATPDSPPPPPPPETDEATIIIVDPPDESTVAGSAFDVAVQIAPVNPEFFTESFNTTDSRVCISLDGSPYNCWPVFGGKIRFINVIDGPHTLHAVLQRRGTLLPSTITPSIHFTTVEDPDIETPETEDEDEGEEDEIDLDKKDKKVTLDMPSLSLTVPPEKVTLPGVAVQFVSNVVATDTDLFKTHFIHQFTCFNIDLSTFHACWSIFDQGVVPYITGLEPGLHTVEGVITHPETRKEIPETGFETRTFYTAGEKNEAAAVVVEVDVDGVTYEIPVVEGGDVRVQGKYFCGSRGILNEECPGYVERKILEKAGM</sequence>
<accession>A0A9W7BFE1</accession>
<dbReference type="OrthoDB" id="200870at2759"/>
<feature type="region of interest" description="Disordered" evidence="1">
    <location>
        <begin position="26"/>
        <end position="89"/>
    </location>
</feature>
<evidence type="ECO:0000313" key="4">
    <source>
        <dbReference type="Proteomes" id="UP001165085"/>
    </source>
</evidence>
<evidence type="ECO:0000256" key="1">
    <source>
        <dbReference type="SAM" id="MobiDB-lite"/>
    </source>
</evidence>
<dbReference type="AlphaFoldDB" id="A0A9W7BFE1"/>
<comment type="caution">
    <text evidence="3">The sequence shown here is derived from an EMBL/GenBank/DDBJ whole genome shotgun (WGS) entry which is preliminary data.</text>
</comment>
<feature type="compositionally biased region" description="Acidic residues" evidence="1">
    <location>
        <begin position="188"/>
        <end position="209"/>
    </location>
</feature>
<gene>
    <name evidence="3" type="ORF">TrST_g4794</name>
</gene>
<evidence type="ECO:0000256" key="2">
    <source>
        <dbReference type="SAM" id="SignalP"/>
    </source>
</evidence>
<feature type="signal peptide" evidence="2">
    <location>
        <begin position="1"/>
        <end position="24"/>
    </location>
</feature>
<dbReference type="Proteomes" id="UP001165085">
    <property type="component" value="Unassembled WGS sequence"/>
</dbReference>
<organism evidence="3 4">
    <name type="scientific">Triparma strigata</name>
    <dbReference type="NCBI Taxonomy" id="1606541"/>
    <lineage>
        <taxon>Eukaryota</taxon>
        <taxon>Sar</taxon>
        <taxon>Stramenopiles</taxon>
        <taxon>Ochrophyta</taxon>
        <taxon>Bolidophyceae</taxon>
        <taxon>Parmales</taxon>
        <taxon>Triparmaceae</taxon>
        <taxon>Triparma</taxon>
    </lineage>
</organism>
<feature type="chain" id="PRO_5040818597" evidence="2">
    <location>
        <begin position="25"/>
        <end position="385"/>
    </location>
</feature>
<keyword evidence="4" id="KW-1185">Reference proteome</keyword>
<keyword evidence="2" id="KW-0732">Signal</keyword>
<dbReference type="EMBL" id="BRXY01000307">
    <property type="protein sequence ID" value="GMH85718.1"/>
    <property type="molecule type" value="Genomic_DNA"/>
</dbReference>
<feature type="compositionally biased region" description="Basic residues" evidence="1">
    <location>
        <begin position="27"/>
        <end position="49"/>
    </location>
</feature>
<proteinExistence type="predicted"/>
<feature type="region of interest" description="Disordered" evidence="1">
    <location>
        <begin position="186"/>
        <end position="212"/>
    </location>
</feature>
<evidence type="ECO:0000313" key="3">
    <source>
        <dbReference type="EMBL" id="GMH85718.1"/>
    </source>
</evidence>
<protein>
    <submittedName>
        <fullName evidence="3">Uncharacterized protein</fullName>
    </submittedName>
</protein>